<feature type="region of interest" description="Disordered" evidence="13">
    <location>
        <begin position="243"/>
        <end position="270"/>
    </location>
</feature>
<feature type="domain" description="SCAN box" evidence="15">
    <location>
        <begin position="142"/>
        <end position="217"/>
    </location>
</feature>
<keyword evidence="8" id="KW-0255">Endonuclease</keyword>
<dbReference type="PANTHER" id="PTHR37984">
    <property type="entry name" value="PROTEIN CBG26694"/>
    <property type="match status" value="1"/>
</dbReference>
<dbReference type="InterPro" id="IPR041588">
    <property type="entry name" value="Integrase_H2C2"/>
</dbReference>
<comment type="similarity">
    <text evidence="1">Belongs to the beta type-B retroviral polymerase family. HERV class-II K(HML-2) pol subfamily.</text>
</comment>
<dbReference type="GO" id="GO:0004523">
    <property type="term" value="F:RNA-DNA hybrid ribonuclease activity"/>
    <property type="evidence" value="ECO:0007669"/>
    <property type="project" value="UniProtKB-EC"/>
</dbReference>
<dbReference type="CDD" id="cd00303">
    <property type="entry name" value="retropepsin_like"/>
    <property type="match status" value="1"/>
</dbReference>
<dbReference type="Pfam" id="PF00665">
    <property type="entry name" value="rve"/>
    <property type="match status" value="1"/>
</dbReference>
<dbReference type="InterPro" id="IPR054465">
    <property type="entry name" value="Integrase_p58-like_C"/>
</dbReference>
<dbReference type="InterPro" id="IPR000477">
    <property type="entry name" value="RT_dom"/>
</dbReference>
<dbReference type="GO" id="GO:0008270">
    <property type="term" value="F:zinc ion binding"/>
    <property type="evidence" value="ECO:0007669"/>
    <property type="project" value="UniProtKB-KW"/>
</dbReference>
<keyword evidence="3" id="KW-0645">Protease</keyword>
<evidence type="ECO:0000256" key="11">
    <source>
        <dbReference type="ARBA" id="ARBA00039658"/>
    </source>
</evidence>
<dbReference type="PROSITE" id="PS50878">
    <property type="entry name" value="RT_POL"/>
    <property type="match status" value="1"/>
</dbReference>
<dbReference type="SUPFAM" id="SSF57756">
    <property type="entry name" value="Retrovirus zinc finger-like domains"/>
    <property type="match status" value="1"/>
</dbReference>
<evidence type="ECO:0000256" key="10">
    <source>
        <dbReference type="ARBA" id="ARBA00023268"/>
    </source>
</evidence>
<evidence type="ECO:0000259" key="15">
    <source>
        <dbReference type="PROSITE" id="PS50804"/>
    </source>
</evidence>
<accession>A0A8C5LXV0</accession>
<dbReference type="Pfam" id="PF02023">
    <property type="entry name" value="SCAN"/>
    <property type="match status" value="1"/>
</dbReference>
<dbReference type="PROSITE" id="PS50804">
    <property type="entry name" value="SCAN_BOX"/>
    <property type="match status" value="1"/>
</dbReference>
<reference evidence="18" key="1">
    <citation type="submission" date="2025-08" db="UniProtKB">
        <authorList>
            <consortium name="Ensembl"/>
        </authorList>
    </citation>
    <scope>IDENTIFICATION</scope>
</reference>
<dbReference type="InterPro" id="IPR036397">
    <property type="entry name" value="RNaseH_sf"/>
</dbReference>
<dbReference type="GO" id="GO:0006508">
    <property type="term" value="P:proteolysis"/>
    <property type="evidence" value="ECO:0007669"/>
    <property type="project" value="UniProtKB-KW"/>
</dbReference>
<dbReference type="Gene3D" id="1.10.4020.10">
    <property type="entry name" value="DNA breaking-rejoining enzymes"/>
    <property type="match status" value="1"/>
</dbReference>
<keyword evidence="10" id="KW-0511">Multifunctional enzyme</keyword>
<dbReference type="PANTHER" id="PTHR37984:SF5">
    <property type="entry name" value="PROTEIN NYNRIN-LIKE"/>
    <property type="match status" value="1"/>
</dbReference>
<dbReference type="Gene3D" id="3.30.70.270">
    <property type="match status" value="2"/>
</dbReference>
<evidence type="ECO:0000256" key="2">
    <source>
        <dbReference type="ARBA" id="ARBA00012180"/>
    </source>
</evidence>
<dbReference type="Gene3D" id="3.30.420.10">
    <property type="entry name" value="Ribonuclease H-like superfamily/Ribonuclease H"/>
    <property type="match status" value="1"/>
</dbReference>
<dbReference type="GeneTree" id="ENSGT01050000244855"/>
<dbReference type="SUPFAM" id="SSF50630">
    <property type="entry name" value="Acid proteases"/>
    <property type="match status" value="1"/>
</dbReference>
<protein>
    <recommendedName>
        <fullName evidence="11">Gypsy retrotransposon integrase-like protein 1</fullName>
        <ecNumber evidence="2">3.1.26.4</ecNumber>
    </recommendedName>
</protein>
<dbReference type="GO" id="GO:0015074">
    <property type="term" value="P:DNA integration"/>
    <property type="evidence" value="ECO:0007669"/>
    <property type="project" value="InterPro"/>
</dbReference>
<proteinExistence type="inferred from homology"/>
<feature type="domain" description="CCHC-type" evidence="14">
    <location>
        <begin position="293"/>
        <end position="308"/>
    </location>
</feature>
<dbReference type="GO" id="GO:0003677">
    <property type="term" value="F:DNA binding"/>
    <property type="evidence" value="ECO:0007669"/>
    <property type="project" value="UniProtKB-KW"/>
</dbReference>
<evidence type="ECO:0000256" key="3">
    <source>
        <dbReference type="ARBA" id="ARBA00022670"/>
    </source>
</evidence>
<dbReference type="InterPro" id="IPR001878">
    <property type="entry name" value="Znf_CCHC"/>
</dbReference>
<dbReference type="InterPro" id="IPR041577">
    <property type="entry name" value="RT_RNaseH_2"/>
</dbReference>
<dbReference type="InterPro" id="IPR021109">
    <property type="entry name" value="Peptidase_aspartic_dom_sf"/>
</dbReference>
<dbReference type="Ensembl" id="ENSLLET00000006917.1">
    <property type="protein sequence ID" value="ENSLLEP00000006645.1"/>
    <property type="gene ID" value="ENSLLEG00000004183.1"/>
</dbReference>
<keyword evidence="12" id="KW-0863">Zinc-finger</keyword>
<keyword evidence="7" id="KW-0064">Aspartyl protease</keyword>
<evidence type="ECO:0000256" key="1">
    <source>
        <dbReference type="ARBA" id="ARBA00010879"/>
    </source>
</evidence>
<dbReference type="FunFam" id="1.10.340.70:FF:000001">
    <property type="entry name" value="Retrovirus-related Pol polyprotein from transposon gypsy-like Protein"/>
    <property type="match status" value="1"/>
</dbReference>
<evidence type="ECO:0000256" key="8">
    <source>
        <dbReference type="ARBA" id="ARBA00022759"/>
    </source>
</evidence>
<dbReference type="Pfam" id="PF00078">
    <property type="entry name" value="RVT_1"/>
    <property type="match status" value="1"/>
</dbReference>
<dbReference type="GO" id="GO:0004190">
    <property type="term" value="F:aspartic-type endopeptidase activity"/>
    <property type="evidence" value="ECO:0007669"/>
    <property type="project" value="UniProtKB-KW"/>
</dbReference>
<dbReference type="Gene3D" id="1.10.340.70">
    <property type="match status" value="1"/>
</dbReference>
<dbReference type="InterPro" id="IPR003309">
    <property type="entry name" value="SCAN_dom"/>
</dbReference>
<dbReference type="Pfam" id="PF17919">
    <property type="entry name" value="RT_RNaseH_2"/>
    <property type="match status" value="1"/>
</dbReference>
<dbReference type="FunFam" id="3.30.70.270:FF:000020">
    <property type="entry name" value="Transposon Tf2-6 polyprotein-like Protein"/>
    <property type="match status" value="1"/>
</dbReference>
<dbReference type="Pfam" id="PF13650">
    <property type="entry name" value="Asp_protease_2"/>
    <property type="match status" value="1"/>
</dbReference>
<dbReference type="CDD" id="cd01647">
    <property type="entry name" value="RT_LTR"/>
    <property type="match status" value="1"/>
</dbReference>
<feature type="compositionally biased region" description="Polar residues" evidence="13">
    <location>
        <begin position="965"/>
        <end position="975"/>
    </location>
</feature>
<dbReference type="SMART" id="SM00343">
    <property type="entry name" value="ZnF_C2HC"/>
    <property type="match status" value="1"/>
</dbReference>
<feature type="domain" description="Reverse transcriptase" evidence="16">
    <location>
        <begin position="1052"/>
        <end position="1230"/>
    </location>
</feature>
<dbReference type="SUPFAM" id="SSF47353">
    <property type="entry name" value="Retrovirus capsid dimerization domain-like"/>
    <property type="match status" value="1"/>
</dbReference>
<feature type="compositionally biased region" description="Polar residues" evidence="13">
    <location>
        <begin position="252"/>
        <end position="261"/>
    </location>
</feature>
<dbReference type="SUPFAM" id="SSF53098">
    <property type="entry name" value="Ribonuclease H-like"/>
    <property type="match status" value="1"/>
</dbReference>
<dbReference type="GO" id="GO:0016779">
    <property type="term" value="F:nucleotidyltransferase activity"/>
    <property type="evidence" value="ECO:0007669"/>
    <property type="project" value="UniProtKB-KW"/>
</dbReference>
<dbReference type="InterPro" id="IPR036875">
    <property type="entry name" value="Znf_CCHC_sf"/>
</dbReference>
<keyword evidence="19" id="KW-1185">Reference proteome</keyword>
<dbReference type="InterPro" id="IPR043502">
    <property type="entry name" value="DNA/RNA_pol_sf"/>
</dbReference>
<keyword evidence="12" id="KW-0862">Zinc</keyword>
<dbReference type="PROSITE" id="PS50994">
    <property type="entry name" value="INTEGRASE"/>
    <property type="match status" value="1"/>
</dbReference>
<dbReference type="InterPro" id="IPR043128">
    <property type="entry name" value="Rev_trsase/Diguanyl_cyclase"/>
</dbReference>
<dbReference type="FunFam" id="3.30.420.10:FF:000032">
    <property type="entry name" value="Retrovirus-related Pol polyprotein from transposon 297-like Protein"/>
    <property type="match status" value="1"/>
</dbReference>
<dbReference type="Pfam" id="PF17921">
    <property type="entry name" value="Integrase_H2C2"/>
    <property type="match status" value="1"/>
</dbReference>
<evidence type="ECO:0000256" key="5">
    <source>
        <dbReference type="ARBA" id="ARBA00022695"/>
    </source>
</evidence>
<keyword evidence="5" id="KW-0548">Nucleotidyltransferase</keyword>
<dbReference type="EC" id="3.1.26.4" evidence="2"/>
<name>A0A8C5LXV0_9ANUR</name>
<reference evidence="18" key="2">
    <citation type="submission" date="2025-09" db="UniProtKB">
        <authorList>
            <consortium name="Ensembl"/>
        </authorList>
    </citation>
    <scope>IDENTIFICATION</scope>
</reference>
<dbReference type="Pfam" id="PF22938">
    <property type="entry name" value="Integrase_p58_C"/>
    <property type="match status" value="1"/>
</dbReference>
<dbReference type="SMART" id="SM00431">
    <property type="entry name" value="SCAN"/>
    <property type="match status" value="1"/>
</dbReference>
<organism evidence="18 19">
    <name type="scientific">Leptobrachium leishanense</name>
    <name type="common">Leishan spiny toad</name>
    <dbReference type="NCBI Taxonomy" id="445787"/>
    <lineage>
        <taxon>Eukaryota</taxon>
        <taxon>Metazoa</taxon>
        <taxon>Chordata</taxon>
        <taxon>Craniata</taxon>
        <taxon>Vertebrata</taxon>
        <taxon>Euteleostomi</taxon>
        <taxon>Amphibia</taxon>
        <taxon>Batrachia</taxon>
        <taxon>Anura</taxon>
        <taxon>Pelobatoidea</taxon>
        <taxon>Megophryidae</taxon>
        <taxon>Leptobrachium</taxon>
    </lineage>
</organism>
<evidence type="ECO:0000256" key="6">
    <source>
        <dbReference type="ARBA" id="ARBA00022722"/>
    </source>
</evidence>
<keyword evidence="4" id="KW-0808">Transferase</keyword>
<feature type="region of interest" description="Disordered" evidence="13">
    <location>
        <begin position="965"/>
        <end position="984"/>
    </location>
</feature>
<feature type="region of interest" description="Disordered" evidence="13">
    <location>
        <begin position="465"/>
        <end position="554"/>
    </location>
</feature>
<keyword evidence="8" id="KW-0378">Hydrolase</keyword>
<evidence type="ECO:0000256" key="4">
    <source>
        <dbReference type="ARBA" id="ARBA00022679"/>
    </source>
</evidence>
<feature type="compositionally biased region" description="Low complexity" evidence="13">
    <location>
        <begin position="528"/>
        <end position="537"/>
    </location>
</feature>
<evidence type="ECO:0000256" key="9">
    <source>
        <dbReference type="ARBA" id="ARBA00023125"/>
    </source>
</evidence>
<dbReference type="Proteomes" id="UP000694569">
    <property type="component" value="Unplaced"/>
</dbReference>
<keyword evidence="6" id="KW-0540">Nuclease</keyword>
<evidence type="ECO:0000259" key="16">
    <source>
        <dbReference type="PROSITE" id="PS50878"/>
    </source>
</evidence>
<evidence type="ECO:0000256" key="12">
    <source>
        <dbReference type="PROSITE-ProRule" id="PRU00047"/>
    </source>
</evidence>
<evidence type="ECO:0000313" key="18">
    <source>
        <dbReference type="Ensembl" id="ENSLLEP00000006645.1"/>
    </source>
</evidence>
<dbReference type="InterPro" id="IPR050951">
    <property type="entry name" value="Retrovirus_Pol_polyprotein"/>
</dbReference>
<dbReference type="InterPro" id="IPR038269">
    <property type="entry name" value="SCAN_sf"/>
</dbReference>
<dbReference type="Gene3D" id="4.10.60.10">
    <property type="entry name" value="Zinc finger, CCHC-type"/>
    <property type="match status" value="1"/>
</dbReference>
<keyword evidence="9" id="KW-0238">DNA-binding</keyword>
<dbReference type="PROSITE" id="PS50158">
    <property type="entry name" value="ZF_CCHC"/>
    <property type="match status" value="1"/>
</dbReference>
<dbReference type="SUPFAM" id="SSF56672">
    <property type="entry name" value="DNA/RNA polymerases"/>
    <property type="match status" value="1"/>
</dbReference>
<dbReference type="InterPro" id="IPR001584">
    <property type="entry name" value="Integrase_cat-core"/>
</dbReference>
<dbReference type="InterPro" id="IPR012337">
    <property type="entry name" value="RNaseH-like_sf"/>
</dbReference>
<dbReference type="Gene3D" id="3.10.10.10">
    <property type="entry name" value="HIV Type 1 Reverse Transcriptase, subunit A, domain 1"/>
    <property type="match status" value="1"/>
</dbReference>
<dbReference type="Gene3D" id="2.40.70.10">
    <property type="entry name" value="Acid Proteases"/>
    <property type="match status" value="1"/>
</dbReference>
<dbReference type="OrthoDB" id="6776860at2759"/>
<evidence type="ECO:0000259" key="17">
    <source>
        <dbReference type="PROSITE" id="PS50994"/>
    </source>
</evidence>
<keyword evidence="12" id="KW-0479">Metal-binding</keyword>
<evidence type="ECO:0000256" key="7">
    <source>
        <dbReference type="ARBA" id="ARBA00022750"/>
    </source>
</evidence>
<feature type="domain" description="Integrase catalytic" evidence="17">
    <location>
        <begin position="678"/>
        <end position="836"/>
    </location>
</feature>
<evidence type="ECO:0000259" key="14">
    <source>
        <dbReference type="PROSITE" id="PS50158"/>
    </source>
</evidence>
<sequence length="1353" mass="151756">MEDLLKALVSATATQQESNHLIQAQLGAVMEAQKADHELLKATVRSLATQAPPSQETRIRASCYLQKMLPEDDVEAYLRAFERTATREAWPADKWAGIIAPFLIGEAQKAYYDLEEVQATDYKLLKAEILARFGVTKAVRARHFSNWTYEEKTPPRTQMFDLMHLARKWLQPEHQSPSQIVETLVLDKFLRGLPRSLREWVGQGNPGTYDDMVAQVERYLAAKNFEDSPRRSPKVVVGSIPTHRKEQPQKVFGSTTRSNGSAILPAPGGPVRYSDHSDTFQRGNEPQRNSIQCFECGELGHIRARCPNTSEPMQCGLGEDPRNFCGLICLTGLVEGTQTFRVPVLLNGLQAVALADSGSAITLVSGKLVGRANLQKDKTVGVCVHGSTVRYPTALVAVSVGARVWSVPAVVVPKLPYSLVLGRDFPDFQTILQGLSVGTATADLDEGTNDITEVFPFRDKFFCQKPPKPRKTRRERREAKHGFTRARAEALVNTPAKRSRKGVATQVTETELGVPVTHTSEEVNEAPNSGGSTSDGNDSGGGISGNTVFGNDQASDPLLQTARSRVIEVNGVPVEGAIKSYPYFILKSDLLYRVIMEGGQEIEQLVVPSSQTRKVLDFAHSHVLGGHLGVEKTQERVLRRFFWPGVYEAVKRYCASCPECQLASPKPHLRAPLIPLPVIDVPFERIAMDIVGPLEKSARGHHYILVILDYATRYPEAVPLRKANAMNIARELVQVFARVGIPKEILTDQGTPFVSRLMKELCHLLKIQALKTSVYHPQTDGLVERFNHTLKGMLRKVVSREGKDWDMLLPYLLFAIREIPQSSTRFSPFELLYGRHPRGLLDILRETWEEQGVTGTNSIQYVVSIRERMARVIPLVRQHMEKAQETQSRIYNQKATARRFSQGDRVMVLVPTAESKLLAHWQGPYEVLEQTGPVNYRIRQPDRRKKEQIYHVNLLKPWQDREACVSQTGHAQSGPQAPEPGVAISPELTPCQVEEVNRMVERNRDVFSPVPGRTHDVFHDIVTEPGVAIRLKPYRILEAKREAVRLEVKKMLELGVIEPSHSNWSSPIVLVPKPDGSTRFCNDFRKLNEISKFDAYPMPRVDELVERLAKAKSLSTLDLTKGYWQIPLTGRAREKTAFATPDGLFHYKIMPFGLHGAPATFQRLMDKLLRPHVQYAAAYLDDVVIHSTDWESHLPKVEAVLDTFRRTGLTANPPKCFIGLAEGKYLGYVVGRGSVKPEVHKVEAIRSWPRPLRKKQVRAFLGIVGYYRRFIPHFATRAAPLTDLIKGKGPDMVRWDGKAEEAFSDLRSALCDRPILVAPDFGTEFFLQTDASEVGLGPCSRSMWMVRSIRYFT</sequence>
<evidence type="ECO:0000256" key="13">
    <source>
        <dbReference type="SAM" id="MobiDB-lite"/>
    </source>
</evidence>
<evidence type="ECO:0000313" key="19">
    <source>
        <dbReference type="Proteomes" id="UP000694569"/>
    </source>
</evidence>